<organism evidence="11">
    <name type="scientific">Candidatus Thiocaldithrix dubininis</name>
    <dbReference type="NCBI Taxonomy" id="3080823"/>
    <lineage>
        <taxon>Bacteria</taxon>
        <taxon>Pseudomonadati</taxon>
        <taxon>Pseudomonadota</taxon>
        <taxon>Gammaproteobacteria</taxon>
        <taxon>Thiotrichales</taxon>
        <taxon>Thiotrichaceae</taxon>
        <taxon>Candidatus Thiocaldithrix</taxon>
    </lineage>
</organism>
<comment type="subunit">
    <text evidence="10">The complex is composed of six subunits: RnfA, RnfB, RnfC, RnfD, RnfE and RnfG.</text>
</comment>
<keyword evidence="8 10" id="KW-1133">Transmembrane helix</keyword>
<keyword evidence="4 10" id="KW-0288">FMN</keyword>
<evidence type="ECO:0000256" key="10">
    <source>
        <dbReference type="HAMAP-Rule" id="MF_00462"/>
    </source>
</evidence>
<keyword evidence="6 10" id="KW-1278">Translocase</keyword>
<protein>
    <recommendedName>
        <fullName evidence="10">Ion-translocating oxidoreductase complex subunit D</fullName>
        <ecNumber evidence="10">7.-.-.-</ecNumber>
    </recommendedName>
    <alternativeName>
        <fullName evidence="10">Rnf electron transport complex subunit D</fullName>
    </alternativeName>
</protein>
<dbReference type="InterPro" id="IPR011303">
    <property type="entry name" value="RnfD_bac"/>
</dbReference>
<keyword evidence="7 10" id="KW-0249">Electron transport</keyword>
<keyword evidence="10" id="KW-0997">Cell inner membrane</keyword>
<feature type="transmembrane region" description="Helical" evidence="10">
    <location>
        <begin position="260"/>
        <end position="280"/>
    </location>
</feature>
<feature type="transmembrane region" description="Helical" evidence="10">
    <location>
        <begin position="96"/>
        <end position="114"/>
    </location>
</feature>
<dbReference type="EMBL" id="CP124755">
    <property type="protein sequence ID" value="WGZ91937.1"/>
    <property type="molecule type" value="Genomic_DNA"/>
</dbReference>
<keyword evidence="3 10" id="KW-0285">Flavoprotein</keyword>
<feature type="transmembrane region" description="Helical" evidence="10">
    <location>
        <begin position="21"/>
        <end position="42"/>
    </location>
</feature>
<dbReference type="KEGG" id="tdu:QJT80_05505"/>
<reference evidence="11" key="2">
    <citation type="submission" date="2023-04" db="EMBL/GenBank/DDBJ databases">
        <authorList>
            <person name="Beletskiy A.V."/>
            <person name="Mardanov A.V."/>
            <person name="Ravin N.V."/>
        </authorList>
    </citation>
    <scope>NUCLEOTIDE SEQUENCE</scope>
    <source>
        <strain evidence="11">GKL-01</strain>
    </source>
</reference>
<dbReference type="NCBIfam" id="TIGR01946">
    <property type="entry name" value="rnfD"/>
    <property type="match status" value="1"/>
</dbReference>
<dbReference type="HAMAP" id="MF_00462">
    <property type="entry name" value="RsxD_RnfD"/>
    <property type="match status" value="1"/>
</dbReference>
<keyword evidence="2 10" id="KW-0597">Phosphoprotein</keyword>
<comment type="subcellular location">
    <subcellularLocation>
        <location evidence="10">Cell inner membrane</location>
        <topology evidence="10">Multi-pass membrane protein</topology>
    </subcellularLocation>
</comment>
<comment type="cofactor">
    <cofactor evidence="10">
        <name>FMN</name>
        <dbReference type="ChEBI" id="CHEBI:58210"/>
    </cofactor>
</comment>
<dbReference type="GO" id="GO:0022900">
    <property type="term" value="P:electron transport chain"/>
    <property type="evidence" value="ECO:0007669"/>
    <property type="project" value="UniProtKB-UniRule"/>
</dbReference>
<evidence type="ECO:0000256" key="3">
    <source>
        <dbReference type="ARBA" id="ARBA00022630"/>
    </source>
</evidence>
<dbReference type="NCBIfam" id="NF002011">
    <property type="entry name" value="PRK00816.1"/>
    <property type="match status" value="1"/>
</dbReference>
<feature type="transmembrane region" description="Helical" evidence="10">
    <location>
        <begin position="72"/>
        <end position="90"/>
    </location>
</feature>
<reference evidence="11" key="1">
    <citation type="journal article" date="2023" name="Int. J. Mol. Sci.">
        <title>Metagenomics Revealed a New Genus 'Candidatus Thiocaldithrix dubininis' gen. nov., sp. nov. and a New Species 'Candidatus Thiothrix putei' sp. nov. in the Family Thiotrichaceae, Some Members of Which Have Traits of Both Na+- and H+-Motive Energetics.</title>
        <authorList>
            <person name="Ravin N.V."/>
            <person name="Muntyan M.S."/>
            <person name="Smolyakov D.D."/>
            <person name="Rudenko T.S."/>
            <person name="Beletsky A.V."/>
            <person name="Mardanov A.V."/>
            <person name="Grabovich M.Y."/>
        </authorList>
    </citation>
    <scope>NUCLEOTIDE SEQUENCE</scope>
    <source>
        <strain evidence="11">GKL-01</strain>
    </source>
</reference>
<keyword evidence="5 10" id="KW-0812">Transmembrane</keyword>
<comment type="function">
    <text evidence="10">Part of a membrane-bound complex that couples electron transfer with translocation of ions across the membrane.</text>
</comment>
<dbReference type="EC" id="7.-.-.-" evidence="10"/>
<feature type="transmembrane region" description="Helical" evidence="10">
    <location>
        <begin position="235"/>
        <end position="254"/>
    </location>
</feature>
<dbReference type="Pfam" id="PF03116">
    <property type="entry name" value="NQR2_RnfD_RnfE"/>
    <property type="match status" value="1"/>
</dbReference>
<dbReference type="GO" id="GO:0055085">
    <property type="term" value="P:transmembrane transport"/>
    <property type="evidence" value="ECO:0007669"/>
    <property type="project" value="InterPro"/>
</dbReference>
<keyword evidence="10" id="KW-1003">Cell membrane</keyword>
<proteinExistence type="inferred from homology"/>
<feature type="transmembrane region" description="Helical" evidence="10">
    <location>
        <begin position="126"/>
        <end position="143"/>
    </location>
</feature>
<evidence type="ECO:0000256" key="7">
    <source>
        <dbReference type="ARBA" id="ARBA00022982"/>
    </source>
</evidence>
<evidence type="ECO:0000313" key="11">
    <source>
        <dbReference type="EMBL" id="WGZ91937.1"/>
    </source>
</evidence>
<dbReference type="PANTHER" id="PTHR30578:SF0">
    <property type="entry name" value="ION-TRANSLOCATING OXIDOREDUCTASE COMPLEX SUBUNIT D"/>
    <property type="match status" value="1"/>
</dbReference>
<gene>
    <name evidence="11" type="primary">rsxD</name>
    <name evidence="10" type="synonym">rnfD</name>
    <name evidence="11" type="ORF">QJT80_05505</name>
</gene>
<evidence type="ECO:0000256" key="9">
    <source>
        <dbReference type="ARBA" id="ARBA00023136"/>
    </source>
</evidence>
<feature type="modified residue" description="FMN phosphoryl threonine" evidence="10">
    <location>
        <position position="180"/>
    </location>
</feature>
<evidence type="ECO:0000256" key="4">
    <source>
        <dbReference type="ARBA" id="ARBA00022643"/>
    </source>
</evidence>
<evidence type="ECO:0000256" key="2">
    <source>
        <dbReference type="ARBA" id="ARBA00022553"/>
    </source>
</evidence>
<feature type="transmembrane region" description="Helical" evidence="10">
    <location>
        <begin position="211"/>
        <end position="228"/>
    </location>
</feature>
<accession>A0AA95KLB6</accession>
<dbReference type="AlphaFoldDB" id="A0AA95KLB6"/>
<keyword evidence="1 10" id="KW-0813">Transport</keyword>
<evidence type="ECO:0000256" key="8">
    <source>
        <dbReference type="ARBA" id="ARBA00022989"/>
    </source>
</evidence>
<comment type="similarity">
    <text evidence="10">Belongs to the NqrB/RnfD family.</text>
</comment>
<dbReference type="InterPro" id="IPR004338">
    <property type="entry name" value="NqrB/RnfD"/>
</dbReference>
<evidence type="ECO:0000256" key="5">
    <source>
        <dbReference type="ARBA" id="ARBA00022692"/>
    </source>
</evidence>
<dbReference type="Proteomes" id="UP001300672">
    <property type="component" value="Chromosome"/>
</dbReference>
<dbReference type="PANTHER" id="PTHR30578">
    <property type="entry name" value="ELECTRON TRANSPORT COMPLEX PROTEIN RNFD"/>
    <property type="match status" value="1"/>
</dbReference>
<keyword evidence="9 10" id="KW-0472">Membrane</keyword>
<feature type="transmembrane region" description="Helical" evidence="10">
    <location>
        <begin position="292"/>
        <end position="309"/>
    </location>
</feature>
<sequence>MKQQLIDILTLPAERLSTAQVMRHVLYALIPGSLLMFGMFGWGFVSNFMLGIGFAVGLEALFLKLRQRPLAFYLNDYSAVLTGWLLAIALPAYAPWWLMLVACIFAIIVAKQLYGGLGQNPFNPAMIGYAAVLVSYPLQMTAWPEPFATSFWQVDLAQAWQQIMGGGNPATVWDAYTSATVLDSTKVDLRLHKSLSEIYSKPLFGLMGGQAWEWLSVLWLIGGVWLIYKRIISWHIPTALLASLSVFATVFWLYDMQHYPSPLFHLFSGATMLGAFFIATDPVTASTTPRGKLLYAAGIGAFLYLIRTWGGYPDAVAFSVILMNMVVPLIDQYTQPRVYGTRG</sequence>
<dbReference type="GO" id="GO:0005886">
    <property type="term" value="C:plasma membrane"/>
    <property type="evidence" value="ECO:0007669"/>
    <property type="project" value="UniProtKB-SubCell"/>
</dbReference>
<evidence type="ECO:0000256" key="6">
    <source>
        <dbReference type="ARBA" id="ARBA00022967"/>
    </source>
</evidence>
<name>A0AA95KLB6_9GAMM</name>
<feature type="transmembrane region" description="Helical" evidence="10">
    <location>
        <begin position="48"/>
        <end position="65"/>
    </location>
</feature>
<evidence type="ECO:0000256" key="1">
    <source>
        <dbReference type="ARBA" id="ARBA00022448"/>
    </source>
</evidence>